<evidence type="ECO:0008006" key="5">
    <source>
        <dbReference type="Google" id="ProtNLM"/>
    </source>
</evidence>
<dbReference type="PANTHER" id="PTHR33334">
    <property type="entry name" value="PROTEIN LNK1"/>
    <property type="match status" value="1"/>
</dbReference>
<dbReference type="EMBL" id="SDRB02001930">
    <property type="protein sequence ID" value="THG20443.1"/>
    <property type="molecule type" value="Genomic_DNA"/>
</dbReference>
<protein>
    <recommendedName>
        <fullName evidence="5">Protein LNK1</fullName>
    </recommendedName>
</protein>
<feature type="region of interest" description="Disordered" evidence="1">
    <location>
        <begin position="294"/>
        <end position="316"/>
    </location>
</feature>
<comment type="caution">
    <text evidence="3">The sequence shown here is derived from an EMBL/GenBank/DDBJ whole genome shotgun (WGS) entry which is preliminary data.</text>
</comment>
<accession>A0A4S4EU60</accession>
<evidence type="ECO:0000256" key="2">
    <source>
        <dbReference type="SAM" id="SignalP"/>
    </source>
</evidence>
<dbReference type="GO" id="GO:0007623">
    <property type="term" value="P:circadian rhythm"/>
    <property type="evidence" value="ECO:0007669"/>
    <property type="project" value="InterPro"/>
</dbReference>
<dbReference type="InterPro" id="IPR039928">
    <property type="entry name" value="LNK"/>
</dbReference>
<gene>
    <name evidence="3" type="ORF">TEA_009302</name>
</gene>
<dbReference type="PANTHER" id="PTHR33334:SF8">
    <property type="entry name" value="PROTEIN LNK1"/>
    <property type="match status" value="1"/>
</dbReference>
<evidence type="ECO:0000313" key="3">
    <source>
        <dbReference type="EMBL" id="THG20443.1"/>
    </source>
</evidence>
<evidence type="ECO:0000313" key="4">
    <source>
        <dbReference type="Proteomes" id="UP000306102"/>
    </source>
</evidence>
<dbReference type="GO" id="GO:0006355">
    <property type="term" value="P:regulation of DNA-templated transcription"/>
    <property type="evidence" value="ECO:0007669"/>
    <property type="project" value="InterPro"/>
</dbReference>
<evidence type="ECO:0000256" key="1">
    <source>
        <dbReference type="SAM" id="MobiDB-lite"/>
    </source>
</evidence>
<organism evidence="3 4">
    <name type="scientific">Camellia sinensis var. sinensis</name>
    <name type="common">China tea</name>
    <dbReference type="NCBI Taxonomy" id="542762"/>
    <lineage>
        <taxon>Eukaryota</taxon>
        <taxon>Viridiplantae</taxon>
        <taxon>Streptophyta</taxon>
        <taxon>Embryophyta</taxon>
        <taxon>Tracheophyta</taxon>
        <taxon>Spermatophyta</taxon>
        <taxon>Magnoliopsida</taxon>
        <taxon>eudicotyledons</taxon>
        <taxon>Gunneridae</taxon>
        <taxon>Pentapetalae</taxon>
        <taxon>asterids</taxon>
        <taxon>Ericales</taxon>
        <taxon>Theaceae</taxon>
        <taxon>Camellia</taxon>
    </lineage>
</organism>
<proteinExistence type="predicted"/>
<dbReference type="Proteomes" id="UP000306102">
    <property type="component" value="Unassembled WGS sequence"/>
</dbReference>
<sequence length="741" mass="81734">MLVCCAGLVTAVMLVCYALVAAELEVKKKEEEERAEYMKISSAIMNPRSLCVGFHSHVLQLEDIVLDEFDQTDDHIVPHPGNEHGIEPAFQGNSCKKARCEVIGISSSANYASQVKGEGGLQPLKNTSETMLEKDLWSDRPEAVFTASHDSDANKVTALESDNTRMSSHCLKRSNMDTINTEFYADDPIIGERCAVVDSNSYNYPLGDISETENDFSLFHNDSEGKESNDLLYYAWPDIGNLEDVDRMFRSCESTFGIGGAGNEDDLCWFSSSHSIEGPQDVLKSEFKFSCPESSPFNNIPEQHEPSKLNNASSSVNNSSMESASISYESGFQASEGVEIDALDNLKFMNGSGTMSKSKEEGVEFNGAVHSNIATVNHSETVNSGMINFQNLQAKHHNQSEGKRKDRRFKNGGLFHQTGNLWFKDTKLPSGNSSRQVFTSSGIQKPKKNVGPGSFGYLQTQIPYVHLDYIHPSDQIPVCSTPSGINSKSNGLISLTPKESCCVSNCSFEAPVITVDGKRGKLQRQQGYHPPYTSNSKHVDLVVQTCDPISVPKQVHHSQNEIENHIEVKGVDIKVPADLDSSNVQESSCMSSGFGEISLEASSFRQLQQVMEQLDMKTKLCIRDSLYRLARNAEQRHHHMNLNDGSVDDGDTSGAFMAEGTKKSNGFMDLETDTNPIDRSIAHLLFHRPSYSSIMPAHDSLSLNSHTMIHGSSTSPLVMAEKLICEETASEEDKKVVDQRQ</sequence>
<keyword evidence="2" id="KW-0732">Signal</keyword>
<name>A0A4S4EU60_CAMSN</name>
<dbReference type="STRING" id="542762.A0A4S4EU60"/>
<feature type="signal peptide" evidence="2">
    <location>
        <begin position="1"/>
        <end position="22"/>
    </location>
</feature>
<keyword evidence="4" id="KW-1185">Reference proteome</keyword>
<feature type="chain" id="PRO_5020621461" description="Protein LNK1" evidence="2">
    <location>
        <begin position="23"/>
        <end position="741"/>
    </location>
</feature>
<reference evidence="3 4" key="1">
    <citation type="journal article" date="2018" name="Proc. Natl. Acad. Sci. U.S.A.">
        <title>Draft genome sequence of Camellia sinensis var. sinensis provides insights into the evolution of the tea genome and tea quality.</title>
        <authorList>
            <person name="Wei C."/>
            <person name="Yang H."/>
            <person name="Wang S."/>
            <person name="Zhao J."/>
            <person name="Liu C."/>
            <person name="Gao L."/>
            <person name="Xia E."/>
            <person name="Lu Y."/>
            <person name="Tai Y."/>
            <person name="She G."/>
            <person name="Sun J."/>
            <person name="Cao H."/>
            <person name="Tong W."/>
            <person name="Gao Q."/>
            <person name="Li Y."/>
            <person name="Deng W."/>
            <person name="Jiang X."/>
            <person name="Wang W."/>
            <person name="Chen Q."/>
            <person name="Zhang S."/>
            <person name="Li H."/>
            <person name="Wu J."/>
            <person name="Wang P."/>
            <person name="Li P."/>
            <person name="Shi C."/>
            <person name="Zheng F."/>
            <person name="Jian J."/>
            <person name="Huang B."/>
            <person name="Shan D."/>
            <person name="Shi M."/>
            <person name="Fang C."/>
            <person name="Yue Y."/>
            <person name="Li F."/>
            <person name="Li D."/>
            <person name="Wei S."/>
            <person name="Han B."/>
            <person name="Jiang C."/>
            <person name="Yin Y."/>
            <person name="Xia T."/>
            <person name="Zhang Z."/>
            <person name="Bennetzen J.L."/>
            <person name="Zhao S."/>
            <person name="Wan X."/>
        </authorList>
    </citation>
    <scope>NUCLEOTIDE SEQUENCE [LARGE SCALE GENOMIC DNA]</scope>
    <source>
        <strain evidence="4">cv. Shuchazao</strain>
        <tissue evidence="3">Leaf</tissue>
    </source>
</reference>
<dbReference type="AlphaFoldDB" id="A0A4S4EU60"/>